<sequence>MDLTSFDMNLLPPILHELDLSSNRLEDISSSDESATIQLEVFNISHNQLTHLNDCHISCPDLRVFRCHHNSFSRLPTRLLDASTNQLESIDASYNIIAHTFDLCRHKSLKKLNMKMNRLTTMPLIPNSLLVLDVTENRIKDIGQLHSVSDAAPLALIELMLSGNQLSEIDGSTFEKYSNLQLLDISCNKLRNLPYQLGLLPNLRAFRVASNPLFTLKRSDVESNPDEVLAVLRRRAPKREEALHSQPSSILSAFISNGNSIVLSVSHNRGQWLSLVPPQLAACPRLVHLDLSKNQFSDLSPLVGDLLWAGTIKLLDLGGNCFTEVPMEVLAQLKCLKTLNLMSNSIKSLKRCTTWLPVSLVCLELSENQIEDMEDLVWSLALSCRNIQVLRIAQNKLKKIPLELGLFLEGKLSKLNLQMNPQQAVRHAVLERGCADQLAYLKNRMTKEEVLESRKRLVALHGELLSEKQSVSHSNSLGKDAAENREIAVCSNADTTNQGASNQSLNSPERLASLRLIAECKERIVGVQHEIDTNFALSQAKRYAMKKEIAMGRSFMIKEERKLGLRK</sequence>
<evidence type="ECO:0000313" key="4">
    <source>
        <dbReference type="Proteomes" id="UP001295423"/>
    </source>
</evidence>
<proteinExistence type="predicted"/>
<evidence type="ECO:0000313" key="3">
    <source>
        <dbReference type="EMBL" id="CAJ1950746.1"/>
    </source>
</evidence>
<dbReference type="EMBL" id="CAKOGP040001770">
    <property type="protein sequence ID" value="CAJ1950746.1"/>
    <property type="molecule type" value="Genomic_DNA"/>
</dbReference>
<dbReference type="SMART" id="SM00369">
    <property type="entry name" value="LRR_TYP"/>
    <property type="match status" value="5"/>
</dbReference>
<protein>
    <submittedName>
        <fullName evidence="3">Uncharacterized protein</fullName>
    </submittedName>
</protein>
<evidence type="ECO:0000256" key="1">
    <source>
        <dbReference type="ARBA" id="ARBA00022614"/>
    </source>
</evidence>
<dbReference type="InterPro" id="IPR001611">
    <property type="entry name" value="Leu-rich_rpt"/>
</dbReference>
<organism evidence="3 4">
    <name type="scientific">Cylindrotheca closterium</name>
    <dbReference type="NCBI Taxonomy" id="2856"/>
    <lineage>
        <taxon>Eukaryota</taxon>
        <taxon>Sar</taxon>
        <taxon>Stramenopiles</taxon>
        <taxon>Ochrophyta</taxon>
        <taxon>Bacillariophyta</taxon>
        <taxon>Bacillariophyceae</taxon>
        <taxon>Bacillariophycidae</taxon>
        <taxon>Bacillariales</taxon>
        <taxon>Bacillariaceae</taxon>
        <taxon>Cylindrotheca</taxon>
    </lineage>
</organism>
<dbReference type="PANTHER" id="PTHR48051:SF1">
    <property type="entry name" value="RAS SUPPRESSOR PROTEIN 1"/>
    <property type="match status" value="1"/>
</dbReference>
<reference evidence="3" key="1">
    <citation type="submission" date="2023-08" db="EMBL/GenBank/DDBJ databases">
        <authorList>
            <person name="Audoor S."/>
            <person name="Bilcke G."/>
        </authorList>
    </citation>
    <scope>NUCLEOTIDE SEQUENCE</scope>
</reference>
<dbReference type="GO" id="GO:0005737">
    <property type="term" value="C:cytoplasm"/>
    <property type="evidence" value="ECO:0007669"/>
    <property type="project" value="TreeGrafter"/>
</dbReference>
<accession>A0AAD2FRQ2</accession>
<gene>
    <name evidence="3" type="ORF">CYCCA115_LOCUS12736</name>
</gene>
<dbReference type="InterPro" id="IPR050216">
    <property type="entry name" value="LRR_domain-containing"/>
</dbReference>
<dbReference type="AlphaFoldDB" id="A0AAD2FRQ2"/>
<dbReference type="PANTHER" id="PTHR48051">
    <property type="match status" value="1"/>
</dbReference>
<dbReference type="InterPro" id="IPR032675">
    <property type="entry name" value="LRR_dom_sf"/>
</dbReference>
<dbReference type="Proteomes" id="UP001295423">
    <property type="component" value="Unassembled WGS sequence"/>
</dbReference>
<keyword evidence="2" id="KW-0677">Repeat</keyword>
<evidence type="ECO:0000256" key="2">
    <source>
        <dbReference type="ARBA" id="ARBA00022737"/>
    </source>
</evidence>
<dbReference type="Gene3D" id="3.80.10.10">
    <property type="entry name" value="Ribonuclease Inhibitor"/>
    <property type="match status" value="3"/>
</dbReference>
<dbReference type="PROSITE" id="PS51450">
    <property type="entry name" value="LRR"/>
    <property type="match status" value="6"/>
</dbReference>
<dbReference type="Pfam" id="PF13855">
    <property type="entry name" value="LRR_8"/>
    <property type="match status" value="1"/>
</dbReference>
<dbReference type="SUPFAM" id="SSF52058">
    <property type="entry name" value="L domain-like"/>
    <property type="match status" value="1"/>
</dbReference>
<keyword evidence="1" id="KW-0433">Leucine-rich repeat</keyword>
<name>A0AAD2FRQ2_9STRA</name>
<dbReference type="InterPro" id="IPR003591">
    <property type="entry name" value="Leu-rich_rpt_typical-subtyp"/>
</dbReference>
<comment type="caution">
    <text evidence="3">The sequence shown here is derived from an EMBL/GenBank/DDBJ whole genome shotgun (WGS) entry which is preliminary data.</text>
</comment>
<keyword evidence="4" id="KW-1185">Reference proteome</keyword>